<dbReference type="EMBL" id="WNTK01000002">
    <property type="protein sequence ID" value="KAG9491055.1"/>
    <property type="molecule type" value="Genomic_DNA"/>
</dbReference>
<sequence length="50" mass="5739">MPALRTRSGWIASFWMLMKQLQFIDDKKKCSSGGKYAGTFIAQRPTRMVV</sequence>
<name>A0A8J6FQT5_ELECQ</name>
<reference evidence="1" key="1">
    <citation type="thesis" date="2020" institute="ProQuest LLC" country="789 East Eisenhower Parkway, Ann Arbor, MI, USA">
        <title>Comparative Genomics and Chromosome Evolution.</title>
        <authorList>
            <person name="Mudd A.B."/>
        </authorList>
    </citation>
    <scope>NUCLEOTIDE SEQUENCE</scope>
    <source>
        <strain evidence="1">HN-11 Male</strain>
        <tissue evidence="1">Kidney and liver</tissue>
    </source>
</reference>
<evidence type="ECO:0000313" key="1">
    <source>
        <dbReference type="EMBL" id="KAG9491055.1"/>
    </source>
</evidence>
<dbReference type="AlphaFoldDB" id="A0A8J6FQT5"/>
<organism evidence="1 2">
    <name type="scientific">Eleutherodactylus coqui</name>
    <name type="common">Puerto Rican coqui</name>
    <dbReference type="NCBI Taxonomy" id="57060"/>
    <lineage>
        <taxon>Eukaryota</taxon>
        <taxon>Metazoa</taxon>
        <taxon>Chordata</taxon>
        <taxon>Craniata</taxon>
        <taxon>Vertebrata</taxon>
        <taxon>Euteleostomi</taxon>
        <taxon>Amphibia</taxon>
        <taxon>Batrachia</taxon>
        <taxon>Anura</taxon>
        <taxon>Neobatrachia</taxon>
        <taxon>Hyloidea</taxon>
        <taxon>Eleutherodactylidae</taxon>
        <taxon>Eleutherodactylinae</taxon>
        <taxon>Eleutherodactylus</taxon>
        <taxon>Eleutherodactylus</taxon>
    </lineage>
</organism>
<accession>A0A8J6FQT5</accession>
<keyword evidence="2" id="KW-1185">Reference proteome</keyword>
<gene>
    <name evidence="1" type="ORF">GDO78_006423</name>
</gene>
<comment type="caution">
    <text evidence="1">The sequence shown here is derived from an EMBL/GenBank/DDBJ whole genome shotgun (WGS) entry which is preliminary data.</text>
</comment>
<evidence type="ECO:0000313" key="2">
    <source>
        <dbReference type="Proteomes" id="UP000770717"/>
    </source>
</evidence>
<dbReference type="Proteomes" id="UP000770717">
    <property type="component" value="Unassembled WGS sequence"/>
</dbReference>
<protein>
    <submittedName>
        <fullName evidence="1">Uncharacterized protein</fullName>
    </submittedName>
</protein>
<proteinExistence type="predicted"/>